<name>A0ABP5LCA4_9ACTN</name>
<protein>
    <recommendedName>
        <fullName evidence="4">Integral membrane protein</fullName>
    </recommendedName>
</protein>
<comment type="caution">
    <text evidence="2">The sequence shown here is derived from an EMBL/GenBank/DDBJ whole genome shotgun (WGS) entry which is preliminary data.</text>
</comment>
<dbReference type="EMBL" id="BAAAQR010000005">
    <property type="protein sequence ID" value="GAA2145010.1"/>
    <property type="molecule type" value="Genomic_DNA"/>
</dbReference>
<feature type="transmembrane region" description="Helical" evidence="1">
    <location>
        <begin position="89"/>
        <end position="110"/>
    </location>
</feature>
<evidence type="ECO:0000313" key="2">
    <source>
        <dbReference type="EMBL" id="GAA2145010.1"/>
    </source>
</evidence>
<dbReference type="RefSeq" id="WP_344150705.1">
    <property type="nucleotide sequence ID" value="NZ_BAAAQR010000005.1"/>
</dbReference>
<organism evidence="2 3">
    <name type="scientific">Nocardioides koreensis</name>
    <dbReference type="NCBI Taxonomy" id="433651"/>
    <lineage>
        <taxon>Bacteria</taxon>
        <taxon>Bacillati</taxon>
        <taxon>Actinomycetota</taxon>
        <taxon>Actinomycetes</taxon>
        <taxon>Propionibacteriales</taxon>
        <taxon>Nocardioidaceae</taxon>
        <taxon>Nocardioides</taxon>
    </lineage>
</organism>
<feature type="transmembrane region" description="Helical" evidence="1">
    <location>
        <begin position="12"/>
        <end position="29"/>
    </location>
</feature>
<keyword evidence="1" id="KW-1133">Transmembrane helix</keyword>
<keyword evidence="1" id="KW-0812">Transmembrane</keyword>
<keyword evidence="3" id="KW-1185">Reference proteome</keyword>
<keyword evidence="1" id="KW-0472">Membrane</keyword>
<evidence type="ECO:0008006" key="4">
    <source>
        <dbReference type="Google" id="ProtNLM"/>
    </source>
</evidence>
<feature type="transmembrane region" description="Helical" evidence="1">
    <location>
        <begin position="49"/>
        <end position="69"/>
    </location>
</feature>
<feature type="transmembrane region" description="Helical" evidence="1">
    <location>
        <begin position="116"/>
        <end position="136"/>
    </location>
</feature>
<gene>
    <name evidence="2" type="ORF">GCM10009844_19250</name>
</gene>
<sequence>MLAALRAWPPRRWLTAVATTAGFVVLVAVPTDLLDTPLFSRAVPPTWWAWPSLLVSAALAGLLTASYVARPSSSPADRQQARGGWAGSVLTFFAVGCPVCNKLVLVALGSAGALTWFQPVQPLLQVAAVVLLGWALRARLRGELSCPTDPDREALHV</sequence>
<evidence type="ECO:0000256" key="1">
    <source>
        <dbReference type="SAM" id="Phobius"/>
    </source>
</evidence>
<evidence type="ECO:0000313" key="3">
    <source>
        <dbReference type="Proteomes" id="UP001501771"/>
    </source>
</evidence>
<accession>A0ABP5LCA4</accession>
<reference evidence="3" key="1">
    <citation type="journal article" date="2019" name="Int. J. Syst. Evol. Microbiol.">
        <title>The Global Catalogue of Microorganisms (GCM) 10K type strain sequencing project: providing services to taxonomists for standard genome sequencing and annotation.</title>
        <authorList>
            <consortium name="The Broad Institute Genomics Platform"/>
            <consortium name="The Broad Institute Genome Sequencing Center for Infectious Disease"/>
            <person name="Wu L."/>
            <person name="Ma J."/>
        </authorList>
    </citation>
    <scope>NUCLEOTIDE SEQUENCE [LARGE SCALE GENOMIC DNA]</scope>
    <source>
        <strain evidence="3">JCM 16022</strain>
    </source>
</reference>
<proteinExistence type="predicted"/>
<dbReference type="Proteomes" id="UP001501771">
    <property type="component" value="Unassembled WGS sequence"/>
</dbReference>